<keyword evidence="1" id="KW-1133">Transmembrane helix</keyword>
<keyword evidence="3" id="KW-1185">Reference proteome</keyword>
<evidence type="ECO:0000313" key="2">
    <source>
        <dbReference type="EMBL" id="SFR80758.1"/>
    </source>
</evidence>
<feature type="transmembrane region" description="Helical" evidence="1">
    <location>
        <begin position="211"/>
        <end position="232"/>
    </location>
</feature>
<keyword evidence="1" id="KW-0812">Transmembrane</keyword>
<feature type="transmembrane region" description="Helical" evidence="1">
    <location>
        <begin position="75"/>
        <end position="92"/>
    </location>
</feature>
<gene>
    <name evidence="2" type="ORF">SAMN05661086_01828</name>
</gene>
<dbReference type="AlphaFoldDB" id="A0A1I6JP72"/>
<feature type="transmembrane region" description="Helical" evidence="1">
    <location>
        <begin position="187"/>
        <end position="205"/>
    </location>
</feature>
<organism evidence="2 3">
    <name type="scientific">Anaeromicropila populeti</name>
    <dbReference type="NCBI Taxonomy" id="37658"/>
    <lineage>
        <taxon>Bacteria</taxon>
        <taxon>Bacillati</taxon>
        <taxon>Bacillota</taxon>
        <taxon>Clostridia</taxon>
        <taxon>Lachnospirales</taxon>
        <taxon>Lachnospiraceae</taxon>
        <taxon>Anaeromicropila</taxon>
    </lineage>
</organism>
<sequence length="244" mass="28960">MNKNRTKFRLLDLMFPNKKVPKDLRELYVWKQIIAEYENYTIMSVDKIKRGRWSVIPIDLICGIGYGIYLRNNRILQSVVILILVLFMLLYMRCFDLSRNETKTDVKRYKFLISIQSMIHCGILAHCIFLGCYIANKNVVVTDFEREFICVFLSVFIVVLIFYRVLCKYFVFIANLSNNPLSRPGTFVLFAITAVFSRLLIRLNILNNKTIIWVMIFAFVAFSITISYRVFIYRHLYLIYKKDN</sequence>
<dbReference type="Proteomes" id="UP000199659">
    <property type="component" value="Unassembled WGS sequence"/>
</dbReference>
<protein>
    <submittedName>
        <fullName evidence="2">Uncharacterized protein</fullName>
    </submittedName>
</protein>
<proteinExistence type="predicted"/>
<keyword evidence="1" id="KW-0472">Membrane</keyword>
<accession>A0A1I6JP72</accession>
<evidence type="ECO:0000256" key="1">
    <source>
        <dbReference type="SAM" id="Phobius"/>
    </source>
</evidence>
<feature type="transmembrane region" description="Helical" evidence="1">
    <location>
        <begin position="148"/>
        <end position="166"/>
    </location>
</feature>
<dbReference type="STRING" id="37658.SAMN05661086_01828"/>
<name>A0A1I6JP72_9FIRM</name>
<evidence type="ECO:0000313" key="3">
    <source>
        <dbReference type="Proteomes" id="UP000199659"/>
    </source>
</evidence>
<dbReference type="EMBL" id="FOYZ01000006">
    <property type="protein sequence ID" value="SFR80758.1"/>
    <property type="molecule type" value="Genomic_DNA"/>
</dbReference>
<reference evidence="2 3" key="1">
    <citation type="submission" date="2016-10" db="EMBL/GenBank/DDBJ databases">
        <authorList>
            <person name="de Groot N.N."/>
        </authorList>
    </citation>
    <scope>NUCLEOTIDE SEQUENCE [LARGE SCALE GENOMIC DNA]</scope>
    <source>
        <strain evidence="2 3">743A</strain>
    </source>
</reference>
<feature type="transmembrane region" description="Helical" evidence="1">
    <location>
        <begin position="113"/>
        <end position="136"/>
    </location>
</feature>
<feature type="transmembrane region" description="Helical" evidence="1">
    <location>
        <begin position="53"/>
        <end position="69"/>
    </location>
</feature>
<dbReference type="RefSeq" id="WP_092560378.1">
    <property type="nucleotide sequence ID" value="NZ_FOYZ01000006.1"/>
</dbReference>